<gene>
    <name evidence="2" type="ORF">U0070_001258</name>
</gene>
<feature type="compositionally biased region" description="Polar residues" evidence="1">
    <location>
        <begin position="1"/>
        <end position="10"/>
    </location>
</feature>
<dbReference type="EMBL" id="JBBHLL010000554">
    <property type="protein sequence ID" value="KAK7800365.1"/>
    <property type="molecule type" value="Genomic_DNA"/>
</dbReference>
<dbReference type="Proteomes" id="UP001488838">
    <property type="component" value="Unassembled WGS sequence"/>
</dbReference>
<dbReference type="AlphaFoldDB" id="A0AAW0HCH3"/>
<evidence type="ECO:0000313" key="2">
    <source>
        <dbReference type="EMBL" id="KAK7800365.1"/>
    </source>
</evidence>
<protein>
    <submittedName>
        <fullName evidence="2">Uncharacterized protein</fullName>
    </submittedName>
</protein>
<feature type="region of interest" description="Disordered" evidence="1">
    <location>
        <begin position="1"/>
        <end position="155"/>
    </location>
</feature>
<organism evidence="2 3">
    <name type="scientific">Myodes glareolus</name>
    <name type="common">Bank vole</name>
    <name type="synonym">Clethrionomys glareolus</name>
    <dbReference type="NCBI Taxonomy" id="447135"/>
    <lineage>
        <taxon>Eukaryota</taxon>
        <taxon>Metazoa</taxon>
        <taxon>Chordata</taxon>
        <taxon>Craniata</taxon>
        <taxon>Vertebrata</taxon>
        <taxon>Euteleostomi</taxon>
        <taxon>Mammalia</taxon>
        <taxon>Eutheria</taxon>
        <taxon>Euarchontoglires</taxon>
        <taxon>Glires</taxon>
        <taxon>Rodentia</taxon>
        <taxon>Myomorpha</taxon>
        <taxon>Muroidea</taxon>
        <taxon>Cricetidae</taxon>
        <taxon>Arvicolinae</taxon>
        <taxon>Myodes</taxon>
    </lineage>
</organism>
<evidence type="ECO:0000313" key="3">
    <source>
        <dbReference type="Proteomes" id="UP001488838"/>
    </source>
</evidence>
<proteinExistence type="predicted"/>
<feature type="compositionally biased region" description="Basic and acidic residues" evidence="1">
    <location>
        <begin position="27"/>
        <end position="76"/>
    </location>
</feature>
<accession>A0AAW0HCH3</accession>
<name>A0AAW0HCH3_MYOGA</name>
<evidence type="ECO:0000256" key="1">
    <source>
        <dbReference type="SAM" id="MobiDB-lite"/>
    </source>
</evidence>
<comment type="caution">
    <text evidence="2">The sequence shown here is derived from an EMBL/GenBank/DDBJ whole genome shotgun (WGS) entry which is preliminary data.</text>
</comment>
<keyword evidence="3" id="KW-1185">Reference proteome</keyword>
<feature type="compositionally biased region" description="Acidic residues" evidence="1">
    <location>
        <begin position="142"/>
        <end position="155"/>
    </location>
</feature>
<reference evidence="2 3" key="1">
    <citation type="journal article" date="2023" name="bioRxiv">
        <title>Conserved and derived expression patterns and positive selection on dental genes reveal complex evolutionary context of ever-growing rodent molars.</title>
        <authorList>
            <person name="Calamari Z.T."/>
            <person name="Song A."/>
            <person name="Cohen E."/>
            <person name="Akter M."/>
            <person name="Roy R.D."/>
            <person name="Hallikas O."/>
            <person name="Christensen M.M."/>
            <person name="Li P."/>
            <person name="Marangoni P."/>
            <person name="Jernvall J."/>
            <person name="Klein O.D."/>
        </authorList>
    </citation>
    <scope>NUCLEOTIDE SEQUENCE [LARGE SCALE GENOMIC DNA]</scope>
    <source>
        <strain evidence="2">V071</strain>
    </source>
</reference>
<sequence length="155" mass="17495">MDASANSSGFSKKSRRSRQGLCLLKKSGYEDSAKAPKTRYEREMKTYIRPNGRPEKSSRTPVRRSESRPKSKESPLEHPFATKLGAMWSGTAGIDEQPEGKKAAKLKKKHEADIAASRPKGKPNAAENRVVRAEKSKKKKEEEDEEEDDDEISWF</sequence>